<sequence length="279" mass="29058">MLDVDGLTVSAGPRRVVDGVGFRLGRGDRVGLIGESGSGKSLTALALIGLLPAGCTANGSVRLDGADLLADARRLDRARGRDIAMVFQESLTALNPLVRVGRQVAEPLRRRQGLSRRAARDAAVELLGRVGLPEPAAIAQAHPGRLSGGQRQRACLALALACRPRLLIADEPTTALDTTVQAGILRLLAELLADDRYGPPPALLFISHDLAVVGRLCSRLLVMREGRVVESGTTAELLRAPRHPHTHALLAAARATALPGPARPQAAPGDPAAPGGAAR</sequence>
<keyword evidence="5" id="KW-0547">Nucleotide-binding</keyword>
<comment type="similarity">
    <text evidence="2">Belongs to the ABC transporter superfamily.</text>
</comment>
<evidence type="ECO:0000256" key="4">
    <source>
        <dbReference type="ARBA" id="ARBA00022475"/>
    </source>
</evidence>
<evidence type="ECO:0000256" key="2">
    <source>
        <dbReference type="ARBA" id="ARBA00005417"/>
    </source>
</evidence>
<dbReference type="Gene3D" id="3.40.50.300">
    <property type="entry name" value="P-loop containing nucleotide triphosphate hydrolases"/>
    <property type="match status" value="1"/>
</dbReference>
<dbReference type="InterPro" id="IPR003439">
    <property type="entry name" value="ABC_transporter-like_ATP-bd"/>
</dbReference>
<keyword evidence="4" id="KW-1003">Cell membrane</keyword>
<feature type="domain" description="ABC transporter" evidence="9">
    <location>
        <begin position="2"/>
        <end position="250"/>
    </location>
</feature>
<evidence type="ECO:0000256" key="8">
    <source>
        <dbReference type="SAM" id="MobiDB-lite"/>
    </source>
</evidence>
<organism evidence="10 11">
    <name type="scientific">Allonocardiopsis opalescens</name>
    <dbReference type="NCBI Taxonomy" id="1144618"/>
    <lineage>
        <taxon>Bacteria</taxon>
        <taxon>Bacillati</taxon>
        <taxon>Actinomycetota</taxon>
        <taxon>Actinomycetes</taxon>
        <taxon>Streptosporangiales</taxon>
        <taxon>Allonocardiopsis</taxon>
    </lineage>
</organism>
<name>A0A2T0QF08_9ACTN</name>
<evidence type="ECO:0000256" key="3">
    <source>
        <dbReference type="ARBA" id="ARBA00022448"/>
    </source>
</evidence>
<feature type="region of interest" description="Disordered" evidence="8">
    <location>
        <begin position="259"/>
        <end position="279"/>
    </location>
</feature>
<evidence type="ECO:0000256" key="5">
    <source>
        <dbReference type="ARBA" id="ARBA00022741"/>
    </source>
</evidence>
<evidence type="ECO:0000256" key="6">
    <source>
        <dbReference type="ARBA" id="ARBA00022840"/>
    </source>
</evidence>
<gene>
    <name evidence="10" type="ORF">CLV72_1011035</name>
</gene>
<keyword evidence="6 10" id="KW-0067">ATP-binding</keyword>
<dbReference type="PANTHER" id="PTHR43297:SF2">
    <property type="entry name" value="DIPEPTIDE TRANSPORT ATP-BINDING PROTEIN DPPD"/>
    <property type="match status" value="1"/>
</dbReference>
<dbReference type="GO" id="GO:0005524">
    <property type="term" value="F:ATP binding"/>
    <property type="evidence" value="ECO:0007669"/>
    <property type="project" value="UniProtKB-KW"/>
</dbReference>
<dbReference type="AlphaFoldDB" id="A0A2T0QF08"/>
<dbReference type="CDD" id="cd03257">
    <property type="entry name" value="ABC_NikE_OppD_transporters"/>
    <property type="match status" value="1"/>
</dbReference>
<accession>A0A2T0QF08</accession>
<dbReference type="InterPro" id="IPR017871">
    <property type="entry name" value="ABC_transporter-like_CS"/>
</dbReference>
<dbReference type="InterPro" id="IPR027417">
    <property type="entry name" value="P-loop_NTPase"/>
</dbReference>
<keyword evidence="11" id="KW-1185">Reference proteome</keyword>
<comment type="subcellular location">
    <subcellularLocation>
        <location evidence="1">Cell membrane</location>
        <topology evidence="1">Peripheral membrane protein</topology>
    </subcellularLocation>
</comment>
<proteinExistence type="inferred from homology"/>
<keyword evidence="3" id="KW-0813">Transport</keyword>
<dbReference type="Pfam" id="PF00005">
    <property type="entry name" value="ABC_tran"/>
    <property type="match status" value="1"/>
</dbReference>
<dbReference type="PROSITE" id="PS50893">
    <property type="entry name" value="ABC_TRANSPORTER_2"/>
    <property type="match status" value="1"/>
</dbReference>
<keyword evidence="7" id="KW-0472">Membrane</keyword>
<evidence type="ECO:0000313" key="10">
    <source>
        <dbReference type="EMBL" id="PRY02433.1"/>
    </source>
</evidence>
<dbReference type="InterPro" id="IPR050388">
    <property type="entry name" value="ABC_Ni/Peptide_Import"/>
</dbReference>
<evidence type="ECO:0000256" key="7">
    <source>
        <dbReference type="ARBA" id="ARBA00023136"/>
    </source>
</evidence>
<comment type="caution">
    <text evidence="10">The sequence shown here is derived from an EMBL/GenBank/DDBJ whole genome shotgun (WGS) entry which is preliminary data.</text>
</comment>
<protein>
    <submittedName>
        <fullName evidence="10">Peptide/nickel transport system ATP-binding protein</fullName>
    </submittedName>
</protein>
<dbReference type="PANTHER" id="PTHR43297">
    <property type="entry name" value="OLIGOPEPTIDE TRANSPORT ATP-BINDING PROTEIN APPD"/>
    <property type="match status" value="1"/>
</dbReference>
<reference evidence="10 11" key="1">
    <citation type="submission" date="2018-03" db="EMBL/GenBank/DDBJ databases">
        <title>Genomic Encyclopedia of Archaeal and Bacterial Type Strains, Phase II (KMG-II): from individual species to whole genera.</title>
        <authorList>
            <person name="Goeker M."/>
        </authorList>
    </citation>
    <scope>NUCLEOTIDE SEQUENCE [LARGE SCALE GENOMIC DNA]</scope>
    <source>
        <strain evidence="10 11">DSM 45601</strain>
    </source>
</reference>
<dbReference type="OrthoDB" id="9809030at2"/>
<dbReference type="SMART" id="SM00382">
    <property type="entry name" value="AAA"/>
    <property type="match status" value="1"/>
</dbReference>
<dbReference type="PROSITE" id="PS00211">
    <property type="entry name" value="ABC_TRANSPORTER_1"/>
    <property type="match status" value="1"/>
</dbReference>
<evidence type="ECO:0000259" key="9">
    <source>
        <dbReference type="PROSITE" id="PS50893"/>
    </source>
</evidence>
<dbReference type="SUPFAM" id="SSF52540">
    <property type="entry name" value="P-loop containing nucleoside triphosphate hydrolases"/>
    <property type="match status" value="1"/>
</dbReference>
<evidence type="ECO:0000313" key="11">
    <source>
        <dbReference type="Proteomes" id="UP000237846"/>
    </source>
</evidence>
<dbReference type="InterPro" id="IPR003593">
    <property type="entry name" value="AAA+_ATPase"/>
</dbReference>
<dbReference type="GO" id="GO:0016887">
    <property type="term" value="F:ATP hydrolysis activity"/>
    <property type="evidence" value="ECO:0007669"/>
    <property type="project" value="InterPro"/>
</dbReference>
<dbReference type="RefSeq" id="WP_106239991.1">
    <property type="nucleotide sequence ID" value="NZ_PVZC01000001.1"/>
</dbReference>
<dbReference type="Proteomes" id="UP000237846">
    <property type="component" value="Unassembled WGS sequence"/>
</dbReference>
<dbReference type="EMBL" id="PVZC01000001">
    <property type="protein sequence ID" value="PRY02433.1"/>
    <property type="molecule type" value="Genomic_DNA"/>
</dbReference>
<evidence type="ECO:0000256" key="1">
    <source>
        <dbReference type="ARBA" id="ARBA00004202"/>
    </source>
</evidence>
<dbReference type="GO" id="GO:0005886">
    <property type="term" value="C:plasma membrane"/>
    <property type="evidence" value="ECO:0007669"/>
    <property type="project" value="UniProtKB-SubCell"/>
</dbReference>